<protein>
    <recommendedName>
        <fullName evidence="9">Major facilitator superfamily (MFS) profile domain-containing protein</fullName>
    </recommendedName>
</protein>
<evidence type="ECO:0000256" key="3">
    <source>
        <dbReference type="ARBA" id="ARBA00022475"/>
    </source>
</evidence>
<feature type="transmembrane region" description="Helical" evidence="8">
    <location>
        <begin position="588"/>
        <end position="610"/>
    </location>
</feature>
<feature type="transmembrane region" description="Helical" evidence="8">
    <location>
        <begin position="994"/>
        <end position="1013"/>
    </location>
</feature>
<dbReference type="SUPFAM" id="SSF103473">
    <property type="entry name" value="MFS general substrate transporter"/>
    <property type="match status" value="3"/>
</dbReference>
<dbReference type="FunFam" id="1.20.1250.20:FF:000218">
    <property type="entry name" value="facilitated trehalose transporter Tret1"/>
    <property type="match status" value="1"/>
</dbReference>
<feature type="transmembrane region" description="Helical" evidence="8">
    <location>
        <begin position="84"/>
        <end position="105"/>
    </location>
</feature>
<dbReference type="PANTHER" id="PTHR48021">
    <property type="match status" value="1"/>
</dbReference>
<feature type="transmembrane region" description="Helical" evidence="8">
    <location>
        <begin position="181"/>
        <end position="201"/>
    </location>
</feature>
<feature type="transmembrane region" description="Helical" evidence="8">
    <location>
        <begin position="639"/>
        <end position="660"/>
    </location>
</feature>
<dbReference type="Gene3D" id="1.20.1250.20">
    <property type="entry name" value="MFS general substrate transporter like domains"/>
    <property type="match status" value="2"/>
</dbReference>
<dbReference type="AlphaFoldDB" id="A0AAN7PWI2"/>
<dbReference type="Proteomes" id="UP001353858">
    <property type="component" value="Unassembled WGS sequence"/>
</dbReference>
<feature type="transmembrane region" description="Helical" evidence="8">
    <location>
        <begin position="341"/>
        <end position="362"/>
    </location>
</feature>
<feature type="transmembrane region" description="Helical" evidence="8">
    <location>
        <begin position="759"/>
        <end position="779"/>
    </location>
</feature>
<feature type="domain" description="Major facilitator superfamily (MFS) profile" evidence="9">
    <location>
        <begin position="588"/>
        <end position="1017"/>
    </location>
</feature>
<dbReference type="InterPro" id="IPR036259">
    <property type="entry name" value="MFS_trans_sf"/>
</dbReference>
<evidence type="ECO:0000256" key="7">
    <source>
        <dbReference type="ARBA" id="ARBA00023136"/>
    </source>
</evidence>
<feature type="transmembrane region" description="Helical" evidence="8">
    <location>
        <begin position="893"/>
        <end position="913"/>
    </location>
</feature>
<evidence type="ECO:0000313" key="10">
    <source>
        <dbReference type="EMBL" id="KAK4878047.1"/>
    </source>
</evidence>
<feature type="transmembrane region" description="Helical" evidence="8">
    <location>
        <begin position="834"/>
        <end position="853"/>
    </location>
</feature>
<feature type="transmembrane region" description="Helical" evidence="8">
    <location>
        <begin position="450"/>
        <end position="469"/>
    </location>
</feature>
<keyword evidence="7 8" id="KW-0472">Membrane</keyword>
<evidence type="ECO:0000256" key="5">
    <source>
        <dbReference type="ARBA" id="ARBA00022692"/>
    </source>
</evidence>
<evidence type="ECO:0000256" key="6">
    <source>
        <dbReference type="ARBA" id="ARBA00022989"/>
    </source>
</evidence>
<dbReference type="InterPro" id="IPR050549">
    <property type="entry name" value="MFS_Trehalose_Transporter"/>
</dbReference>
<dbReference type="GO" id="GO:0022857">
    <property type="term" value="F:transmembrane transporter activity"/>
    <property type="evidence" value="ECO:0007669"/>
    <property type="project" value="InterPro"/>
</dbReference>
<evidence type="ECO:0000313" key="11">
    <source>
        <dbReference type="Proteomes" id="UP001353858"/>
    </source>
</evidence>
<gene>
    <name evidence="10" type="ORF">RN001_010553</name>
</gene>
<keyword evidence="4" id="KW-0762">Sugar transport</keyword>
<sequence length="1042" mass="116983">MEETETCLRLKEDVDVKKLINVFPQALAATVVSSLNLFTGQVMAHSGIIIPQMLNEQNTTSVNVISVTESDSAWIDISTKIDPYLASIYVFSLKVVVSIAATIMMNKFNRRTLLLVSVGGMAVCISLSGLNTYWIRQGASDHTWAPVCFLFLYIAFSSIGIASIPFILAGELFPIQIRGTAYSLILAVSQLFTFAMLQWYFPLYHYALVATVITSMHLVIGQIIGYSGVIIPQMMEEQNITGSNSIPITESDSAWITSAPLLSGLVASLLSGVLTDSIGRLKTIILSGIPGVIGLLLIATASNMSMIIWGRFILGITFMFIGNPTAVYISEISRPDLRGSFLSLMEVFISIGIVVIYLQGWIMHWRTIAWITNAYLIIPIFIISFIPESPDWLVSKRRLDQAKKSLTWFYKYNSNNAELVEQELKNAMKKEKVQTAFREKFVLKERLKMFFSPTFYKPFLILTVIFFLQQFTGIGTEIDPYLASTYISCMKVITACIATVLMNKFNRRTLLLVSAGGMAVCIGLCGLNTYWIQQGTLKHRWIPLCFLLLYIAFSSIGITSIPFAIADSMEKSQKCFIENVYVKTWPRAFVQVLVATVITSMHLVVGQIIGYSGIIVPQMMKEQNVTGGDAIPITESDSAWIASAPLLSGLVASLFAGVLIDSIGRLKTIILSGIPGVIGLVLIATASNMSMIIWGRLVLGITFMFIGNSTAVYISEISKPKLRGSFLTLMEVFIAIGIVLVYLKGWVIHWRTISWITNAYLIIPIMIIFFLPESPDWLVSKRRMKQAKKSLTWFYKYNSDSSELVQQKLIAIEKEQAQTMFEEEYNWREQLKMFLLPTFYKPFLILTVIFLLQQLTEIGTEINPYLASTYISSIKVIMACVTTILMNKFNRRTLLLVSAGGMAVSISLCGLNTYWIQQGTLKHTWIPLCLLVLYIAFSLIGIGSIPFSIAGELFPLKIRGVAYSLIISVANLFGFAVLQFYFPLYRLFGSFANLQYFFATMCLFAMVFIYLFLPETHNFELIDIENHFWKNTFYNPSRVRND</sequence>
<dbReference type="InterPro" id="IPR020846">
    <property type="entry name" value="MFS_dom"/>
</dbReference>
<keyword evidence="11" id="KW-1185">Reference proteome</keyword>
<dbReference type="PROSITE" id="PS50850">
    <property type="entry name" value="MFS"/>
    <property type="match status" value="1"/>
</dbReference>
<feature type="transmembrane region" description="Helical" evidence="8">
    <location>
        <begin position="961"/>
        <end position="982"/>
    </location>
</feature>
<dbReference type="GO" id="GO:0005886">
    <property type="term" value="C:plasma membrane"/>
    <property type="evidence" value="ECO:0007669"/>
    <property type="project" value="UniProtKB-SubCell"/>
</dbReference>
<dbReference type="EMBL" id="JARPUR010000004">
    <property type="protein sequence ID" value="KAK4878047.1"/>
    <property type="molecule type" value="Genomic_DNA"/>
</dbReference>
<feature type="transmembrane region" description="Helical" evidence="8">
    <location>
        <begin position="308"/>
        <end position="329"/>
    </location>
</feature>
<keyword evidence="5 8" id="KW-0812">Transmembrane</keyword>
<dbReference type="Pfam" id="PF00083">
    <property type="entry name" value="Sugar_tr"/>
    <property type="match status" value="3"/>
</dbReference>
<feature type="transmembrane region" description="Helical" evidence="8">
    <location>
        <begin position="925"/>
        <end position="949"/>
    </location>
</feature>
<dbReference type="PANTHER" id="PTHR48021:SF24">
    <property type="entry name" value="MAJOR FACILITATOR SUPERFAMILY (MFS) PROFILE DOMAIN-CONTAINING PROTEIN"/>
    <property type="match status" value="1"/>
</dbReference>
<feature type="transmembrane region" description="Helical" evidence="8">
    <location>
        <begin position="368"/>
        <end position="387"/>
    </location>
</feature>
<feature type="transmembrane region" description="Helical" evidence="8">
    <location>
        <begin position="150"/>
        <end position="169"/>
    </location>
</feature>
<reference evidence="11" key="1">
    <citation type="submission" date="2023-01" db="EMBL/GenBank/DDBJ databases">
        <title>Key to firefly adult light organ development and bioluminescence: homeobox transcription factors regulate luciferase expression and transportation to peroxisome.</title>
        <authorList>
            <person name="Fu X."/>
        </authorList>
    </citation>
    <scope>NUCLEOTIDE SEQUENCE [LARGE SCALE GENOMIC DNA]</scope>
</reference>
<feature type="transmembrane region" description="Helical" evidence="8">
    <location>
        <begin position="284"/>
        <end position="302"/>
    </location>
</feature>
<feature type="transmembrane region" description="Helical" evidence="8">
    <location>
        <begin position="865"/>
        <end position="886"/>
    </location>
</feature>
<organism evidence="10 11">
    <name type="scientific">Aquatica leii</name>
    <dbReference type="NCBI Taxonomy" id="1421715"/>
    <lineage>
        <taxon>Eukaryota</taxon>
        <taxon>Metazoa</taxon>
        <taxon>Ecdysozoa</taxon>
        <taxon>Arthropoda</taxon>
        <taxon>Hexapoda</taxon>
        <taxon>Insecta</taxon>
        <taxon>Pterygota</taxon>
        <taxon>Neoptera</taxon>
        <taxon>Endopterygota</taxon>
        <taxon>Coleoptera</taxon>
        <taxon>Polyphaga</taxon>
        <taxon>Elateriformia</taxon>
        <taxon>Elateroidea</taxon>
        <taxon>Lampyridae</taxon>
        <taxon>Luciolinae</taxon>
        <taxon>Aquatica</taxon>
    </lineage>
</organism>
<evidence type="ECO:0000256" key="1">
    <source>
        <dbReference type="ARBA" id="ARBA00004651"/>
    </source>
</evidence>
<feature type="transmembrane region" description="Helical" evidence="8">
    <location>
        <begin position="112"/>
        <end position="130"/>
    </location>
</feature>
<keyword evidence="2" id="KW-0813">Transport</keyword>
<proteinExistence type="predicted"/>
<evidence type="ECO:0000256" key="2">
    <source>
        <dbReference type="ARBA" id="ARBA00022448"/>
    </source>
</evidence>
<feature type="transmembrane region" description="Helical" evidence="8">
    <location>
        <begin position="481"/>
        <end position="502"/>
    </location>
</feature>
<feature type="transmembrane region" description="Helical" evidence="8">
    <location>
        <begin position="693"/>
        <end position="714"/>
    </location>
</feature>
<keyword evidence="3" id="KW-1003">Cell membrane</keyword>
<feature type="transmembrane region" description="Helical" evidence="8">
    <location>
        <begin position="541"/>
        <end position="567"/>
    </location>
</feature>
<feature type="transmembrane region" description="Helical" evidence="8">
    <location>
        <begin position="669"/>
        <end position="687"/>
    </location>
</feature>
<feature type="transmembrane region" description="Helical" evidence="8">
    <location>
        <begin position="509"/>
        <end position="529"/>
    </location>
</feature>
<comment type="subcellular location">
    <subcellularLocation>
        <location evidence="1">Cell membrane</location>
        <topology evidence="1">Multi-pass membrane protein</topology>
    </subcellularLocation>
</comment>
<dbReference type="InterPro" id="IPR005828">
    <property type="entry name" value="MFS_sugar_transport-like"/>
</dbReference>
<name>A0AAN7PWI2_9COLE</name>
<evidence type="ECO:0000259" key="9">
    <source>
        <dbReference type="PROSITE" id="PS50850"/>
    </source>
</evidence>
<accession>A0AAN7PWI2</accession>
<evidence type="ECO:0000256" key="8">
    <source>
        <dbReference type="SAM" id="Phobius"/>
    </source>
</evidence>
<keyword evidence="6 8" id="KW-1133">Transmembrane helix</keyword>
<evidence type="ECO:0000256" key="4">
    <source>
        <dbReference type="ARBA" id="ARBA00022597"/>
    </source>
</evidence>
<feature type="transmembrane region" description="Helical" evidence="8">
    <location>
        <begin position="207"/>
        <end position="231"/>
    </location>
</feature>
<comment type="caution">
    <text evidence="10">The sequence shown here is derived from an EMBL/GenBank/DDBJ whole genome shotgun (WGS) entry which is preliminary data.</text>
</comment>
<feature type="transmembrane region" description="Helical" evidence="8">
    <location>
        <begin position="726"/>
        <end position="747"/>
    </location>
</feature>